<organism evidence="3 4">
    <name type="scientific">Chitinophaga terrae</name>
    <name type="common">ex Kim and Jung 2007</name>
    <dbReference type="NCBI Taxonomy" id="408074"/>
    <lineage>
        <taxon>Bacteria</taxon>
        <taxon>Pseudomonadati</taxon>
        <taxon>Bacteroidota</taxon>
        <taxon>Chitinophagia</taxon>
        <taxon>Chitinophagales</taxon>
        <taxon>Chitinophagaceae</taxon>
        <taxon>Chitinophaga</taxon>
    </lineage>
</organism>
<dbReference type="OrthoDB" id="1452822at2"/>
<evidence type="ECO:0000313" key="4">
    <source>
        <dbReference type="Proteomes" id="UP000199656"/>
    </source>
</evidence>
<dbReference type="Pfam" id="PF04773">
    <property type="entry name" value="FecR"/>
    <property type="match status" value="1"/>
</dbReference>
<dbReference type="RefSeq" id="WP_089757822.1">
    <property type="nucleotide sequence ID" value="NZ_BKAT01000012.1"/>
</dbReference>
<feature type="domain" description="FecR protein" evidence="1">
    <location>
        <begin position="166"/>
        <end position="261"/>
    </location>
</feature>
<dbReference type="STRING" id="408074.SAMN05660909_00257"/>
<dbReference type="Gene3D" id="3.55.50.30">
    <property type="match status" value="1"/>
</dbReference>
<dbReference type="EMBL" id="FNRL01000001">
    <property type="protein sequence ID" value="SDZ94066.1"/>
    <property type="molecule type" value="Genomic_DNA"/>
</dbReference>
<sequence length="374" mass="41645">MNPKEAKSLLKKYLENRCTPEEQASVEQWYESLVNEQSWELEGSRYLEAQEQLKAKIDRRIGLVPVYKRRWLQYAAAVILLAGCSLFWLYHKPQQTVNTPPVVAALAPGSNKATLTLANGKVITLDQQEHKELAREENTAISQQKNGTLVYTSLDNQPSDSRSFNVLNTPKGGQYKLVLPDGTKVWLNAMSSIRFPVSFPAGSRNVSVTGEAYFEVAQLHNKPFKVTANNTSVEVLGTKFNISAYSNDEEQKITLLQGKVKISSQNSLTLLPGQQAVSKTSGQPQVLTLTAHADTEQAIAWMNGYFQFRQAGIREVMQQISRWYDIEVVFAGAVPTKKFSGEIPRSSSLSEVLTGLSVSGINYRTEGRKVIIMP</sequence>
<dbReference type="PIRSF" id="PIRSF018266">
    <property type="entry name" value="FecR"/>
    <property type="match status" value="1"/>
</dbReference>
<dbReference type="Gene3D" id="2.60.120.1440">
    <property type="match status" value="1"/>
</dbReference>
<dbReference type="AlphaFoldDB" id="A0A1H3X3U9"/>
<protein>
    <submittedName>
        <fullName evidence="3">FecR family protein</fullName>
    </submittedName>
</protein>
<evidence type="ECO:0000259" key="1">
    <source>
        <dbReference type="Pfam" id="PF04773"/>
    </source>
</evidence>
<feature type="domain" description="Protein FecR C-terminal" evidence="2">
    <location>
        <begin position="305"/>
        <end position="372"/>
    </location>
</feature>
<gene>
    <name evidence="3" type="ORF">SAMN05660909_00257</name>
</gene>
<keyword evidence="4" id="KW-1185">Reference proteome</keyword>
<accession>A0A1H3X3U9</accession>
<proteinExistence type="predicted"/>
<evidence type="ECO:0000259" key="2">
    <source>
        <dbReference type="Pfam" id="PF16344"/>
    </source>
</evidence>
<dbReference type="InterPro" id="IPR006860">
    <property type="entry name" value="FecR"/>
</dbReference>
<dbReference type="InterPro" id="IPR032508">
    <property type="entry name" value="FecR_C"/>
</dbReference>
<dbReference type="PANTHER" id="PTHR30273">
    <property type="entry name" value="PERIPLASMIC SIGNAL SENSOR AND SIGMA FACTOR ACTIVATOR FECR-RELATED"/>
    <property type="match status" value="1"/>
</dbReference>
<dbReference type="InterPro" id="IPR012373">
    <property type="entry name" value="Ferrdict_sens_TM"/>
</dbReference>
<evidence type="ECO:0000313" key="3">
    <source>
        <dbReference type="EMBL" id="SDZ94066.1"/>
    </source>
</evidence>
<dbReference type="PANTHER" id="PTHR30273:SF2">
    <property type="entry name" value="PROTEIN FECR"/>
    <property type="match status" value="1"/>
</dbReference>
<dbReference type="Pfam" id="PF16344">
    <property type="entry name" value="FecR_C"/>
    <property type="match status" value="1"/>
</dbReference>
<name>A0A1H3X3U9_9BACT</name>
<dbReference type="Proteomes" id="UP000199656">
    <property type="component" value="Unassembled WGS sequence"/>
</dbReference>
<reference evidence="4" key="1">
    <citation type="submission" date="2016-10" db="EMBL/GenBank/DDBJ databases">
        <authorList>
            <person name="Varghese N."/>
            <person name="Submissions S."/>
        </authorList>
    </citation>
    <scope>NUCLEOTIDE SEQUENCE [LARGE SCALE GENOMIC DNA]</scope>
    <source>
        <strain evidence="4">DSM 23920</strain>
    </source>
</reference>
<dbReference type="GO" id="GO:0016989">
    <property type="term" value="F:sigma factor antagonist activity"/>
    <property type="evidence" value="ECO:0007669"/>
    <property type="project" value="TreeGrafter"/>
</dbReference>